<dbReference type="AlphaFoldDB" id="A0A3R9YFG4"/>
<dbReference type="OrthoDB" id="2155027at2"/>
<feature type="coiled-coil region" evidence="3">
    <location>
        <begin position="104"/>
        <end position="131"/>
    </location>
</feature>
<reference evidence="6 7" key="1">
    <citation type="submission" date="2018-03" db="EMBL/GenBank/DDBJ databases">
        <authorList>
            <person name="Gulvik C.A."/>
        </authorList>
    </citation>
    <scope>NUCLEOTIDE SEQUENCE [LARGE SCALE GENOMIC DNA]</scope>
    <source>
        <strain evidence="6 7">JCM 31581</strain>
    </source>
</reference>
<feature type="domain" description="YknX-like beta-barrel" evidence="5">
    <location>
        <begin position="217"/>
        <end position="300"/>
    </location>
</feature>
<keyword evidence="4" id="KW-1133">Transmembrane helix</keyword>
<gene>
    <name evidence="6" type="ORF">C7P63_02445</name>
</gene>
<evidence type="ECO:0000256" key="4">
    <source>
        <dbReference type="SAM" id="Phobius"/>
    </source>
</evidence>
<dbReference type="Proteomes" id="UP000277864">
    <property type="component" value="Unassembled WGS sequence"/>
</dbReference>
<dbReference type="InterPro" id="IPR050465">
    <property type="entry name" value="UPF0194_transport"/>
</dbReference>
<comment type="subcellular location">
    <subcellularLocation>
        <location evidence="1">Cell envelope</location>
    </subcellularLocation>
</comment>
<dbReference type="RefSeq" id="WP_125942571.1">
    <property type="nucleotide sequence ID" value="NZ_PXZH01000001.1"/>
</dbReference>
<dbReference type="GO" id="GO:0030313">
    <property type="term" value="C:cell envelope"/>
    <property type="evidence" value="ECO:0007669"/>
    <property type="project" value="UniProtKB-SubCell"/>
</dbReference>
<keyword evidence="2 3" id="KW-0175">Coiled coil</keyword>
<keyword evidence="7" id="KW-1185">Reference proteome</keyword>
<dbReference type="Gene3D" id="2.40.420.20">
    <property type="match status" value="1"/>
</dbReference>
<organism evidence="6 7">
    <name type="scientific">Vagococcus humatus</name>
    <dbReference type="NCBI Taxonomy" id="1889241"/>
    <lineage>
        <taxon>Bacteria</taxon>
        <taxon>Bacillati</taxon>
        <taxon>Bacillota</taxon>
        <taxon>Bacilli</taxon>
        <taxon>Lactobacillales</taxon>
        <taxon>Enterococcaceae</taxon>
        <taxon>Vagococcus</taxon>
    </lineage>
</organism>
<accession>A0A3R9YFG4</accession>
<sequence length="392" mass="43278">MKKRTKIIIGIISVLVLGCGIYLVKHQSKPKEQAAKDENNIEYYNIDGVDQVFINGTITPVKSQEFVKDQTLGKLGDLQVKNGDVVKEGTVLYQYVDPTSDKEIAEMKMNIQRAQAEKEKAIRQKQLELTQLNQGGQSKEEGEEAPQPNLQLAREEIELKYDISGMDMNISQMNQQLNEIYERQVNKVVAPFTGKVSIPQDKNRDSAILNLISEEFYVVGTVNEKDVTKIKTGQDADIKTISTNQSLKGKITYVSELPDSGAAPGEAGGMNGGGSSLSNYTVKLSLENPKNIKNGFHVQAAVNLSDKNIEIPKEAIHFDKSDAPYVFVDDFGTVLKKPIEIKETKEALGKKVVVLNGLESMDQVIVKSDKKLKDGDILTTGDTPNSTDDEVK</sequence>
<dbReference type="Gene3D" id="2.40.50.100">
    <property type="match status" value="1"/>
</dbReference>
<evidence type="ECO:0000256" key="3">
    <source>
        <dbReference type="SAM" id="Coils"/>
    </source>
</evidence>
<evidence type="ECO:0000259" key="5">
    <source>
        <dbReference type="Pfam" id="PF25990"/>
    </source>
</evidence>
<dbReference type="PROSITE" id="PS51257">
    <property type="entry name" value="PROKAR_LIPOPROTEIN"/>
    <property type="match status" value="1"/>
</dbReference>
<dbReference type="SUPFAM" id="SSF111369">
    <property type="entry name" value="HlyD-like secretion proteins"/>
    <property type="match status" value="1"/>
</dbReference>
<evidence type="ECO:0000313" key="7">
    <source>
        <dbReference type="Proteomes" id="UP000277864"/>
    </source>
</evidence>
<evidence type="ECO:0000256" key="2">
    <source>
        <dbReference type="ARBA" id="ARBA00023054"/>
    </source>
</evidence>
<comment type="caution">
    <text evidence="6">The sequence shown here is derived from an EMBL/GenBank/DDBJ whole genome shotgun (WGS) entry which is preliminary data.</text>
</comment>
<keyword evidence="4" id="KW-0812">Transmembrane</keyword>
<dbReference type="Pfam" id="PF25990">
    <property type="entry name" value="Beta-barrel_YknX"/>
    <property type="match status" value="1"/>
</dbReference>
<evidence type="ECO:0000313" key="6">
    <source>
        <dbReference type="EMBL" id="RST89957.1"/>
    </source>
</evidence>
<keyword evidence="4" id="KW-0472">Membrane</keyword>
<dbReference type="PANTHER" id="PTHR32347:SF14">
    <property type="entry name" value="EFFLUX SYSTEM COMPONENT YKNX-RELATED"/>
    <property type="match status" value="1"/>
</dbReference>
<dbReference type="InterPro" id="IPR058636">
    <property type="entry name" value="Beta-barrel_YknX"/>
</dbReference>
<proteinExistence type="predicted"/>
<dbReference type="EMBL" id="PXZH01000001">
    <property type="protein sequence ID" value="RST89957.1"/>
    <property type="molecule type" value="Genomic_DNA"/>
</dbReference>
<dbReference type="PANTHER" id="PTHR32347">
    <property type="entry name" value="EFFLUX SYSTEM COMPONENT YKNX-RELATED"/>
    <property type="match status" value="1"/>
</dbReference>
<protein>
    <recommendedName>
        <fullName evidence="5">YknX-like beta-barrel domain-containing protein</fullName>
    </recommendedName>
</protein>
<evidence type="ECO:0000256" key="1">
    <source>
        <dbReference type="ARBA" id="ARBA00004196"/>
    </source>
</evidence>
<name>A0A3R9YFG4_9ENTE</name>
<dbReference type="Gene3D" id="1.10.287.470">
    <property type="entry name" value="Helix hairpin bin"/>
    <property type="match status" value="1"/>
</dbReference>
<feature type="transmembrane region" description="Helical" evidence="4">
    <location>
        <begin position="7"/>
        <end position="24"/>
    </location>
</feature>